<evidence type="ECO:0000313" key="1">
    <source>
        <dbReference type="EMBL" id="RED49983.1"/>
    </source>
</evidence>
<dbReference type="Pfam" id="PF07661">
    <property type="entry name" value="MORN_2"/>
    <property type="match status" value="2"/>
</dbReference>
<accession>A0A3D9HKI3</accession>
<organism evidence="1 2">
    <name type="scientific">Seonamhaeicola aphaedonensis</name>
    <dbReference type="NCBI Taxonomy" id="1461338"/>
    <lineage>
        <taxon>Bacteria</taxon>
        <taxon>Pseudomonadati</taxon>
        <taxon>Bacteroidota</taxon>
        <taxon>Flavobacteriia</taxon>
        <taxon>Flavobacteriales</taxon>
        <taxon>Flavobacteriaceae</taxon>
    </lineage>
</organism>
<sequence>MGKGMTNNGRQEGLWQHWFDNGQMEYESSFKSGKPNGVWKLWDRDGKLLKEQTYKKGKLISEKSY</sequence>
<keyword evidence="2" id="KW-1185">Reference proteome</keyword>
<dbReference type="AlphaFoldDB" id="A0A3D9HKI3"/>
<dbReference type="Gene3D" id="2.20.110.10">
    <property type="entry name" value="Histone H3 K4-specific methyltransferase SET7/9 N-terminal domain"/>
    <property type="match status" value="1"/>
</dbReference>
<dbReference type="SUPFAM" id="SSF82185">
    <property type="entry name" value="Histone H3 K4-specific methyltransferase SET7/9 N-terminal domain"/>
    <property type="match status" value="1"/>
</dbReference>
<dbReference type="Proteomes" id="UP000256629">
    <property type="component" value="Unassembled WGS sequence"/>
</dbReference>
<dbReference type="EMBL" id="QRDX01000001">
    <property type="protein sequence ID" value="RED49983.1"/>
    <property type="molecule type" value="Genomic_DNA"/>
</dbReference>
<dbReference type="InterPro" id="IPR011652">
    <property type="entry name" value="MORN_2"/>
</dbReference>
<gene>
    <name evidence="1" type="ORF">DFQ02_1013</name>
</gene>
<evidence type="ECO:0000313" key="2">
    <source>
        <dbReference type="Proteomes" id="UP000256629"/>
    </source>
</evidence>
<comment type="caution">
    <text evidence="1">The sequence shown here is derived from an EMBL/GenBank/DDBJ whole genome shotgun (WGS) entry which is preliminary data.</text>
</comment>
<proteinExistence type="predicted"/>
<protein>
    <submittedName>
        <fullName evidence="1">MORN repeat protein</fullName>
    </submittedName>
</protein>
<name>A0A3D9HKI3_9FLAO</name>
<reference evidence="1 2" key="1">
    <citation type="submission" date="2018-07" db="EMBL/GenBank/DDBJ databases">
        <title>Genomic Encyclopedia of Type Strains, Phase III (KMG-III): the genomes of soil and plant-associated and newly described type strains.</title>
        <authorList>
            <person name="Whitman W."/>
        </authorList>
    </citation>
    <scope>NUCLEOTIDE SEQUENCE [LARGE SCALE GENOMIC DNA]</scope>
    <source>
        <strain evidence="1 2">CECT 8487</strain>
    </source>
</reference>